<dbReference type="GO" id="GO:0030943">
    <property type="term" value="F:mitochondrion targeting sequence binding"/>
    <property type="evidence" value="ECO:0007669"/>
    <property type="project" value="TreeGrafter"/>
</dbReference>
<dbReference type="EMBL" id="AFBI03000105">
    <property type="protein sequence ID" value="EJW01883.1"/>
    <property type="molecule type" value="Genomic_DNA"/>
</dbReference>
<dbReference type="VEuPathDB" id="MicrosporidiaDB:EDEG_03642"/>
<evidence type="ECO:0000256" key="5">
    <source>
        <dbReference type="ARBA" id="ARBA00022792"/>
    </source>
</evidence>
<protein>
    <recommendedName>
        <fullName evidence="3 9">Mitochondrial import inner membrane translocase subunit TIM22</fullName>
    </recommendedName>
</protein>
<proteinExistence type="inferred from homology"/>
<dbReference type="HOGENOM" id="CLU_164171_0_0_1"/>
<reference evidence="11" key="2">
    <citation type="submission" date="2015-07" db="EMBL/GenBank/DDBJ databases">
        <title>Contrasting host-pathogen interactions and genome evolution in two generalist and specialist microsporidian pathogens of mosquitoes.</title>
        <authorList>
            <consortium name="The Broad Institute Genomics Platform"/>
            <consortium name="The Broad Institute Genome Sequencing Center for Infectious Disease"/>
            <person name="Cuomo C.A."/>
            <person name="Sanscrainte N.D."/>
            <person name="Goldberg J.M."/>
            <person name="Heiman D."/>
            <person name="Young S."/>
            <person name="Zeng Q."/>
            <person name="Becnel J.J."/>
            <person name="Birren B.W."/>
        </authorList>
    </citation>
    <scope>NUCLEOTIDE SEQUENCE [LARGE SCALE GENOMIC DNA]</scope>
    <source>
        <strain evidence="11">USNM 41457</strain>
    </source>
</reference>
<dbReference type="PANTHER" id="PTHR14110">
    <property type="entry name" value="MITOCHONDRIAL IMPORT INNER MEMBRANE TRANSLOCASE SUBUNIT TIM22"/>
    <property type="match status" value="1"/>
</dbReference>
<dbReference type="PANTHER" id="PTHR14110:SF0">
    <property type="entry name" value="MITOCHONDRIAL IMPORT INNER MEMBRANE TRANSLOCASE SUBUNIT TIM22"/>
    <property type="match status" value="1"/>
</dbReference>
<dbReference type="AlphaFoldDB" id="J8ZQB2"/>
<evidence type="ECO:0000256" key="1">
    <source>
        <dbReference type="ARBA" id="ARBA00004448"/>
    </source>
</evidence>
<keyword evidence="9" id="KW-0811">Translocation</keyword>
<comment type="function">
    <text evidence="9">Essential core component of the TIM22 complex, a complex that mediates the import and insertion of multi-pass transmembrane proteins into the mitochondrial inner membrane. In the TIM22 complex, it constitutes the voltage-activated and signal-gated channel. Forms a twin-pore translocase that uses the membrane potential as external driving force in 2 voltage-dependent steps.</text>
</comment>
<keyword evidence="4" id="KW-0812">Transmembrane</keyword>
<comment type="subunit">
    <text evidence="9">Component of the TIM22 complex.</text>
</comment>
<evidence type="ECO:0000256" key="8">
    <source>
        <dbReference type="ARBA" id="ARBA00023136"/>
    </source>
</evidence>
<comment type="similarity">
    <text evidence="2 9">Belongs to the Tim17/Tim22/Tim23 family.</text>
</comment>
<keyword evidence="5 9" id="KW-0999">Mitochondrion inner membrane</keyword>
<accession>J8ZQB2</accession>
<dbReference type="InParanoid" id="J8ZQB2"/>
<dbReference type="GO" id="GO:0042721">
    <property type="term" value="C:TIM22 mitochondrial import inner membrane insertion complex"/>
    <property type="evidence" value="ECO:0007669"/>
    <property type="project" value="UniProtKB-UniRule"/>
</dbReference>
<evidence type="ECO:0000256" key="6">
    <source>
        <dbReference type="ARBA" id="ARBA00022989"/>
    </source>
</evidence>
<evidence type="ECO:0000256" key="9">
    <source>
        <dbReference type="RuleBase" id="RU367038"/>
    </source>
</evidence>
<evidence type="ECO:0000256" key="2">
    <source>
        <dbReference type="ARBA" id="ARBA00008444"/>
    </source>
</evidence>
<evidence type="ECO:0000256" key="7">
    <source>
        <dbReference type="ARBA" id="ARBA00023128"/>
    </source>
</evidence>
<organism evidence="10 11">
    <name type="scientific">Edhazardia aedis (strain USNM 41457)</name>
    <name type="common">Microsporidian parasite</name>
    <dbReference type="NCBI Taxonomy" id="1003232"/>
    <lineage>
        <taxon>Eukaryota</taxon>
        <taxon>Fungi</taxon>
        <taxon>Fungi incertae sedis</taxon>
        <taxon>Microsporidia</taxon>
        <taxon>Edhazardia</taxon>
    </lineage>
</organism>
<gene>
    <name evidence="10" type="ORF">EDEG_03642</name>
</gene>
<dbReference type="Proteomes" id="UP000003163">
    <property type="component" value="Unassembled WGS sequence"/>
</dbReference>
<dbReference type="OrthoDB" id="75343at2759"/>
<evidence type="ECO:0000313" key="11">
    <source>
        <dbReference type="Proteomes" id="UP000003163"/>
    </source>
</evidence>
<keyword evidence="11" id="KW-1185">Reference proteome</keyword>
<evidence type="ECO:0000256" key="3">
    <source>
        <dbReference type="ARBA" id="ARBA00020722"/>
    </source>
</evidence>
<keyword evidence="9" id="KW-0813">Transport</keyword>
<sequence length="123" mass="13261">MDLKNYLKSKFTQLKPALVKTVSTGAQGYVFGSMVGLFTQENDSSFIDTLKHVNKTGLTFAKVGVIYSTTETVLEQVRKEKCVWNSVVAGTITGAIVGSKKGNTRSCAIGFGLYSGLAELNKQ</sequence>
<name>J8ZQB2_EDHAE</name>
<keyword evidence="8" id="KW-0472">Membrane</keyword>
<comment type="subcellular location">
    <subcellularLocation>
        <location evidence="1 9">Mitochondrion inner membrane</location>
        <topology evidence="1 9">Multi-pass membrane protein</topology>
    </subcellularLocation>
</comment>
<dbReference type="FunCoup" id="J8ZQB2">
    <property type="interactions" value="88"/>
</dbReference>
<dbReference type="STRING" id="1003232.J8ZQB2"/>
<comment type="caution">
    <text evidence="10">The sequence shown here is derived from an EMBL/GenBank/DDBJ whole genome shotgun (WGS) entry which is preliminary data.</text>
</comment>
<reference evidence="10 11" key="1">
    <citation type="submission" date="2011-08" db="EMBL/GenBank/DDBJ databases">
        <authorList>
            <person name="Liu Z.J."/>
            <person name="Shi F.L."/>
            <person name="Lu J.Q."/>
            <person name="Li M."/>
            <person name="Wang Z.L."/>
        </authorList>
    </citation>
    <scope>NUCLEOTIDE SEQUENCE [LARGE SCALE GENOMIC DNA]</scope>
    <source>
        <strain evidence="10 11">USNM 41457</strain>
    </source>
</reference>
<dbReference type="Pfam" id="PF02466">
    <property type="entry name" value="Tim17"/>
    <property type="match status" value="1"/>
</dbReference>
<keyword evidence="6" id="KW-1133">Transmembrane helix</keyword>
<dbReference type="GO" id="GO:0008320">
    <property type="term" value="F:protein transmembrane transporter activity"/>
    <property type="evidence" value="ECO:0007669"/>
    <property type="project" value="UniProtKB-UniRule"/>
</dbReference>
<evidence type="ECO:0000256" key="4">
    <source>
        <dbReference type="ARBA" id="ARBA00022692"/>
    </source>
</evidence>
<dbReference type="GO" id="GO:0045039">
    <property type="term" value="P:protein insertion into mitochondrial inner membrane"/>
    <property type="evidence" value="ECO:0007669"/>
    <property type="project" value="UniProtKB-UniRule"/>
</dbReference>
<keyword evidence="9" id="KW-0653">Protein transport</keyword>
<dbReference type="InterPro" id="IPR039175">
    <property type="entry name" value="TIM22"/>
</dbReference>
<evidence type="ECO:0000313" key="10">
    <source>
        <dbReference type="EMBL" id="EJW01883.1"/>
    </source>
</evidence>
<keyword evidence="7 9" id="KW-0496">Mitochondrion</keyword>
<dbReference type="OMA" id="NEFYYTR"/>